<dbReference type="SUPFAM" id="SSF53335">
    <property type="entry name" value="S-adenosyl-L-methionine-dependent methyltransferases"/>
    <property type="match status" value="1"/>
</dbReference>
<dbReference type="Proteomes" id="UP000265581">
    <property type="component" value="Unassembled WGS sequence"/>
</dbReference>
<dbReference type="PANTHER" id="PTHR43861:SF1">
    <property type="entry name" value="TRANS-ACONITATE 2-METHYLTRANSFERASE"/>
    <property type="match status" value="1"/>
</dbReference>
<evidence type="ECO:0000259" key="3">
    <source>
        <dbReference type="Pfam" id="PF13649"/>
    </source>
</evidence>
<keyword evidence="2 4" id="KW-0808">Transferase</keyword>
<dbReference type="Gene3D" id="3.40.50.150">
    <property type="entry name" value="Vaccinia Virus protein VP39"/>
    <property type="match status" value="1"/>
</dbReference>
<feature type="domain" description="Methyltransferase" evidence="3">
    <location>
        <begin position="47"/>
        <end position="137"/>
    </location>
</feature>
<evidence type="ECO:0000256" key="1">
    <source>
        <dbReference type="ARBA" id="ARBA00022603"/>
    </source>
</evidence>
<sequence length="219" mass="23393">MTTQPGYDALAEAYEEAFPDGYASSLERRAVALLADEISASGLAGPVVDVGCGTGHVTADLAAAGLDVVGVDPSSGMLEIARRSHPDIRFVAADAALDGLDDDRTLVGLLARFSLIHVPPDDVPEVVLGWARRLQPGARVVVAFQCADDPGDRVIEFDHRVARAWRWHADAMADVLAAAGIVERWRLVAQPDDVHRFAECHLGLQVQAAVQPRRGPHPS</sequence>
<dbReference type="Pfam" id="PF13649">
    <property type="entry name" value="Methyltransf_25"/>
    <property type="match status" value="1"/>
</dbReference>
<dbReference type="GO" id="GO:0008168">
    <property type="term" value="F:methyltransferase activity"/>
    <property type="evidence" value="ECO:0007669"/>
    <property type="project" value="UniProtKB-KW"/>
</dbReference>
<keyword evidence="5" id="KW-1185">Reference proteome</keyword>
<dbReference type="PANTHER" id="PTHR43861">
    <property type="entry name" value="TRANS-ACONITATE 2-METHYLTRANSFERASE-RELATED"/>
    <property type="match status" value="1"/>
</dbReference>
<name>A0A371PAV4_9ACTN</name>
<keyword evidence="1 4" id="KW-0489">Methyltransferase</keyword>
<comment type="caution">
    <text evidence="4">The sequence shown here is derived from an EMBL/GenBank/DDBJ whole genome shotgun (WGS) entry which is preliminary data.</text>
</comment>
<dbReference type="RefSeq" id="WP_119703187.1">
    <property type="nucleotide sequence ID" value="NZ_JBHSOI010000001.1"/>
</dbReference>
<protein>
    <submittedName>
        <fullName evidence="4">Class I SAM-dependent methyltransferase</fullName>
    </submittedName>
</protein>
<evidence type="ECO:0000313" key="4">
    <source>
        <dbReference type="EMBL" id="REK73073.1"/>
    </source>
</evidence>
<accession>A0A371PAV4</accession>
<dbReference type="AlphaFoldDB" id="A0A371PAV4"/>
<gene>
    <name evidence="4" type="ORF">DX116_05675</name>
</gene>
<evidence type="ECO:0000256" key="2">
    <source>
        <dbReference type="ARBA" id="ARBA00022679"/>
    </source>
</evidence>
<dbReference type="CDD" id="cd02440">
    <property type="entry name" value="AdoMet_MTases"/>
    <property type="match status" value="1"/>
</dbReference>
<dbReference type="InterPro" id="IPR041698">
    <property type="entry name" value="Methyltransf_25"/>
</dbReference>
<evidence type="ECO:0000313" key="5">
    <source>
        <dbReference type="Proteomes" id="UP000265581"/>
    </source>
</evidence>
<organism evidence="4 5">
    <name type="scientific">Aeromicrobium endophyticum</name>
    <dbReference type="NCBI Taxonomy" id="2292704"/>
    <lineage>
        <taxon>Bacteria</taxon>
        <taxon>Bacillati</taxon>
        <taxon>Actinomycetota</taxon>
        <taxon>Actinomycetes</taxon>
        <taxon>Propionibacteriales</taxon>
        <taxon>Nocardioidaceae</taxon>
        <taxon>Aeromicrobium</taxon>
    </lineage>
</organism>
<reference evidence="4 5" key="1">
    <citation type="submission" date="2018-08" db="EMBL/GenBank/DDBJ databases">
        <title>Aeromicrobium sp. M2KJ-4, whole genome shotgun sequence.</title>
        <authorList>
            <person name="Tuo L."/>
        </authorList>
    </citation>
    <scope>NUCLEOTIDE SEQUENCE [LARGE SCALE GENOMIC DNA]</scope>
    <source>
        <strain evidence="4 5">M2KJ-4</strain>
    </source>
</reference>
<proteinExistence type="predicted"/>
<dbReference type="InterPro" id="IPR029063">
    <property type="entry name" value="SAM-dependent_MTases_sf"/>
</dbReference>
<dbReference type="GO" id="GO:0032259">
    <property type="term" value="P:methylation"/>
    <property type="evidence" value="ECO:0007669"/>
    <property type="project" value="UniProtKB-KW"/>
</dbReference>
<dbReference type="EMBL" id="QUBR01000001">
    <property type="protein sequence ID" value="REK73073.1"/>
    <property type="molecule type" value="Genomic_DNA"/>
</dbReference>
<dbReference type="OrthoDB" id="9805171at2"/>